<keyword evidence="1" id="KW-0812">Transmembrane</keyword>
<feature type="transmembrane region" description="Helical" evidence="1">
    <location>
        <begin position="332"/>
        <end position="349"/>
    </location>
</feature>
<dbReference type="InterPro" id="IPR014550">
    <property type="entry name" value="UCP028704_OpgC"/>
</dbReference>
<feature type="transmembrane region" description="Helical" evidence="1">
    <location>
        <begin position="139"/>
        <end position="160"/>
    </location>
</feature>
<dbReference type="RefSeq" id="WP_065065735.1">
    <property type="nucleotide sequence ID" value="NZ_CADFGN010000012.1"/>
</dbReference>
<dbReference type="PIRSF" id="PIRSF028704">
    <property type="entry name" value="UPC028704"/>
    <property type="match status" value="1"/>
</dbReference>
<evidence type="ECO:0000313" key="3">
    <source>
        <dbReference type="Proteomes" id="UP000183529"/>
    </source>
</evidence>
<dbReference type="EMBL" id="FNZM01000014">
    <property type="protein sequence ID" value="SEK04643.1"/>
    <property type="molecule type" value="Genomic_DNA"/>
</dbReference>
<reference evidence="2 3" key="1">
    <citation type="submission" date="2016-10" db="EMBL/GenBank/DDBJ databases">
        <authorList>
            <person name="Varghese N."/>
            <person name="Submissions S."/>
        </authorList>
    </citation>
    <scope>NUCLEOTIDE SEQUENCE [LARGE SCALE GENOMIC DNA]</scope>
    <source>
        <strain evidence="2 3">LMG 22274</strain>
    </source>
</reference>
<dbReference type="OrthoDB" id="9775975at2"/>
<feature type="transmembrane region" description="Helical" evidence="1">
    <location>
        <begin position="12"/>
        <end position="28"/>
    </location>
</feature>
<feature type="transmembrane region" description="Helical" evidence="1">
    <location>
        <begin position="228"/>
        <end position="247"/>
    </location>
</feature>
<sequence>MSQTAKRSIEIDFFRGFALIAIALDHIPSSVLSHGMLHTFAYCDSAEVFVFVSGYVAAASWLAIAARKGTEAANRRFLRRGREIYAAYLCAAALMLLSGAAAVALRVDSPLVAETGFQRFTAHPFAMLGNIAIFRDQPYLAGVLPLYVILVLMLPVVMPLARRRPDLVLLGSFATWFAGCWLVRYLPSVPGSIWSFNPFAWQAMFLLGLLCRLYPVTDAFQISRLGRLLTVLAITLVVAFAVVRLFIEVTPQPGYMKQNLASLRIVSFAAVAWLAAQAVRLGWIEWLAQRLPGVVSVGQQGLVCFVGGALVSNAVDTVIRATHVSSILPARFAGDVVAIGALLMLAGGARRLKAELRPRVALT</sequence>
<name>A0A1A5X0T1_9BURK</name>
<organism evidence="2 3">
    <name type="scientific">Paraburkholderia tropica</name>
    <dbReference type="NCBI Taxonomy" id="92647"/>
    <lineage>
        <taxon>Bacteria</taxon>
        <taxon>Pseudomonadati</taxon>
        <taxon>Pseudomonadota</taxon>
        <taxon>Betaproteobacteria</taxon>
        <taxon>Burkholderiales</taxon>
        <taxon>Burkholderiaceae</taxon>
        <taxon>Paraburkholderia</taxon>
    </lineage>
</organism>
<keyword evidence="1" id="KW-0472">Membrane</keyword>
<feature type="transmembrane region" description="Helical" evidence="1">
    <location>
        <begin position="167"/>
        <end position="187"/>
    </location>
</feature>
<evidence type="ECO:0000256" key="1">
    <source>
        <dbReference type="SAM" id="Phobius"/>
    </source>
</evidence>
<dbReference type="Pfam" id="PF10129">
    <property type="entry name" value="OpgC_C"/>
    <property type="match status" value="1"/>
</dbReference>
<dbReference type="PANTHER" id="PTHR38592">
    <property type="entry name" value="BLL4819 PROTEIN"/>
    <property type="match status" value="1"/>
</dbReference>
<protein>
    <recommendedName>
        <fullName evidence="4">OpgC domain-containing protein</fullName>
    </recommendedName>
</protein>
<evidence type="ECO:0000313" key="2">
    <source>
        <dbReference type="EMBL" id="SEK04643.1"/>
    </source>
</evidence>
<feature type="transmembrane region" description="Helical" evidence="1">
    <location>
        <begin position="259"/>
        <end position="279"/>
    </location>
</feature>
<comment type="caution">
    <text evidence="2">The sequence shown here is derived from an EMBL/GenBank/DDBJ whole genome shotgun (WGS) entry which is preliminary data.</text>
</comment>
<accession>A0A1A5X0T1</accession>
<keyword evidence="1" id="KW-1133">Transmembrane helix</keyword>
<feature type="transmembrane region" description="Helical" evidence="1">
    <location>
        <begin position="291"/>
        <end position="312"/>
    </location>
</feature>
<feature type="transmembrane region" description="Helical" evidence="1">
    <location>
        <begin position="199"/>
        <end position="216"/>
    </location>
</feature>
<dbReference type="Proteomes" id="UP000183529">
    <property type="component" value="Unassembled WGS sequence"/>
</dbReference>
<feature type="transmembrane region" description="Helical" evidence="1">
    <location>
        <begin position="85"/>
        <end position="105"/>
    </location>
</feature>
<feature type="transmembrane region" description="Helical" evidence="1">
    <location>
        <begin position="48"/>
        <end position="65"/>
    </location>
</feature>
<proteinExistence type="predicted"/>
<evidence type="ECO:0008006" key="4">
    <source>
        <dbReference type="Google" id="ProtNLM"/>
    </source>
</evidence>
<dbReference type="PANTHER" id="PTHR38592:SF3">
    <property type="entry name" value="BLL4819 PROTEIN"/>
    <property type="match status" value="1"/>
</dbReference>
<dbReference type="AlphaFoldDB" id="A0A1A5X0T1"/>
<gene>
    <name evidence="2" type="ORF">SAMN05216550_11491</name>
</gene>